<keyword evidence="3" id="KW-0963">Cytoplasm</keyword>
<dbReference type="AlphaFoldDB" id="A0A3P7NY97"/>
<dbReference type="KEGG" id="cbar:PATL70BA_2292"/>
<dbReference type="GO" id="GO:0045892">
    <property type="term" value="P:negative regulation of DNA-templated transcription"/>
    <property type="evidence" value="ECO:0007669"/>
    <property type="project" value="UniProtKB-ARBA"/>
</dbReference>
<evidence type="ECO:0000256" key="4">
    <source>
        <dbReference type="ARBA" id="ARBA00022723"/>
    </source>
</evidence>
<evidence type="ECO:0000313" key="8">
    <source>
        <dbReference type="Proteomes" id="UP000279029"/>
    </source>
</evidence>
<dbReference type="EMBL" id="LR130778">
    <property type="protein sequence ID" value="VDN48184.1"/>
    <property type="molecule type" value="Genomic_DNA"/>
</dbReference>
<dbReference type="Gene3D" id="1.20.58.1000">
    <property type="entry name" value="Metal-sensitive repressor, helix protomer"/>
    <property type="match status" value="1"/>
</dbReference>
<evidence type="ECO:0000256" key="2">
    <source>
        <dbReference type="ARBA" id="ARBA00011738"/>
    </source>
</evidence>
<reference evidence="7 8" key="1">
    <citation type="submission" date="2018-09" db="EMBL/GenBank/DDBJ databases">
        <authorList>
            <person name="Postec A."/>
        </authorList>
    </citation>
    <scope>NUCLEOTIDE SEQUENCE [LARGE SCALE GENOMIC DNA]</scope>
    <source>
        <strain evidence="7">70B-A</strain>
    </source>
</reference>
<keyword evidence="8" id="KW-1185">Reference proteome</keyword>
<keyword evidence="4" id="KW-0479">Metal-binding</keyword>
<organism evidence="7 8">
    <name type="scientific">Petrocella atlantisensis</name>
    <dbReference type="NCBI Taxonomy" id="2173034"/>
    <lineage>
        <taxon>Bacteria</taxon>
        <taxon>Bacillati</taxon>
        <taxon>Bacillota</taxon>
        <taxon>Clostridia</taxon>
        <taxon>Lachnospirales</taxon>
        <taxon>Vallitaleaceae</taxon>
        <taxon>Petrocella</taxon>
    </lineage>
</organism>
<dbReference type="GO" id="GO:0005737">
    <property type="term" value="C:cytoplasm"/>
    <property type="evidence" value="ECO:0007669"/>
    <property type="project" value="UniProtKB-SubCell"/>
</dbReference>
<dbReference type="CDD" id="cd10159">
    <property type="entry name" value="CsoR-like_DUF156_2"/>
    <property type="match status" value="1"/>
</dbReference>
<dbReference type="PANTHER" id="PTHR33677:SF4">
    <property type="entry name" value="COPPER-SENSING TRANSCRIPTIONAL REPRESSOR CSOR"/>
    <property type="match status" value="1"/>
</dbReference>
<evidence type="ECO:0000313" key="7">
    <source>
        <dbReference type="EMBL" id="VDN48184.1"/>
    </source>
</evidence>
<dbReference type="RefSeq" id="WP_125137359.1">
    <property type="nucleotide sequence ID" value="NZ_LR130778.1"/>
</dbReference>
<dbReference type="Pfam" id="PF02583">
    <property type="entry name" value="Trns_repr_metal"/>
    <property type="match status" value="1"/>
</dbReference>
<sequence>MNEEQIKALNLLKTAKGQVAGVVTMLEEDRYCVDVSTQILAVQGLLKKANLLILEQHMNHCVKEAFESGSGDEKVKEIMKLLETYTK</sequence>
<evidence type="ECO:0000256" key="1">
    <source>
        <dbReference type="ARBA" id="ARBA00004496"/>
    </source>
</evidence>
<dbReference type="GO" id="GO:0046872">
    <property type="term" value="F:metal ion binding"/>
    <property type="evidence" value="ECO:0007669"/>
    <property type="project" value="UniProtKB-KW"/>
</dbReference>
<accession>A0A3P7NY97</accession>
<name>A0A3P7NY97_9FIRM</name>
<proteinExistence type="predicted"/>
<evidence type="ECO:0000256" key="5">
    <source>
        <dbReference type="ARBA" id="ARBA00039938"/>
    </source>
</evidence>
<evidence type="ECO:0000256" key="3">
    <source>
        <dbReference type="ARBA" id="ARBA00022490"/>
    </source>
</evidence>
<dbReference type="GO" id="GO:0003677">
    <property type="term" value="F:DNA binding"/>
    <property type="evidence" value="ECO:0007669"/>
    <property type="project" value="InterPro"/>
</dbReference>
<dbReference type="OrthoDB" id="9811244at2"/>
<dbReference type="Proteomes" id="UP000279029">
    <property type="component" value="Chromosome"/>
</dbReference>
<dbReference type="InterPro" id="IPR003735">
    <property type="entry name" value="Metal_Tscrpt_repr"/>
</dbReference>
<dbReference type="PANTHER" id="PTHR33677">
    <property type="entry name" value="TRANSCRIPTIONAL REPRESSOR FRMR-RELATED"/>
    <property type="match status" value="1"/>
</dbReference>
<dbReference type="InterPro" id="IPR038390">
    <property type="entry name" value="Metal_Tscrpt_repr_sf"/>
</dbReference>
<gene>
    <name evidence="7" type="primary">csoR</name>
    <name evidence="7" type="ORF">PATL70BA_2292</name>
</gene>
<comment type="subunit">
    <text evidence="2">Homodimer.</text>
</comment>
<evidence type="ECO:0000256" key="6">
    <source>
        <dbReference type="ARBA" id="ARBA00041544"/>
    </source>
</evidence>
<protein>
    <recommendedName>
        <fullName evidence="5">Copper-sensing transcriptional repressor CsoR</fullName>
    </recommendedName>
    <alternativeName>
        <fullName evidence="6">Copper-sensitive operon repressor</fullName>
    </alternativeName>
</protein>
<comment type="subcellular location">
    <subcellularLocation>
        <location evidence="1">Cytoplasm</location>
    </subcellularLocation>
</comment>